<dbReference type="InterPro" id="IPR016159">
    <property type="entry name" value="Cullin_repeat-like_dom_sf"/>
</dbReference>
<dbReference type="PANTHER" id="PTHR12542:SF41">
    <property type="entry name" value="EXOCYST COMPLEX COMPONENT 7"/>
    <property type="match status" value="1"/>
</dbReference>
<dbReference type="GO" id="GO:0006887">
    <property type="term" value="P:exocytosis"/>
    <property type="evidence" value="ECO:0007669"/>
    <property type="project" value="UniProtKB-KW"/>
</dbReference>
<dbReference type="Pfam" id="PF10178">
    <property type="entry name" value="PAC3"/>
    <property type="match status" value="1"/>
</dbReference>
<dbReference type="EMBL" id="JANQDX010000013">
    <property type="protein sequence ID" value="KAL0913541.1"/>
    <property type="molecule type" value="Genomic_DNA"/>
</dbReference>
<dbReference type="PANTHER" id="PTHR12542">
    <property type="entry name" value="EXOCYST COMPLEX PROTEIN EXO70"/>
    <property type="match status" value="1"/>
</dbReference>
<keyword evidence="5" id="KW-0472">Membrane</keyword>
<organism evidence="7 8">
    <name type="scientific">Dendrobium thyrsiflorum</name>
    <name type="common">Pinecone-like raceme dendrobium</name>
    <name type="synonym">Orchid</name>
    <dbReference type="NCBI Taxonomy" id="117978"/>
    <lineage>
        <taxon>Eukaryota</taxon>
        <taxon>Viridiplantae</taxon>
        <taxon>Streptophyta</taxon>
        <taxon>Embryophyta</taxon>
        <taxon>Tracheophyta</taxon>
        <taxon>Spermatophyta</taxon>
        <taxon>Magnoliopsida</taxon>
        <taxon>Liliopsida</taxon>
        <taxon>Asparagales</taxon>
        <taxon>Orchidaceae</taxon>
        <taxon>Epidendroideae</taxon>
        <taxon>Malaxideae</taxon>
        <taxon>Dendrobiinae</taxon>
        <taxon>Dendrobium</taxon>
    </lineage>
</organism>
<keyword evidence="5" id="KW-0812">Transmembrane</keyword>
<evidence type="ECO:0000256" key="2">
    <source>
        <dbReference type="ARBA" id="ARBA00022448"/>
    </source>
</evidence>
<reference evidence="7 8" key="1">
    <citation type="journal article" date="2024" name="Plant Biotechnol. J.">
        <title>Dendrobium thyrsiflorum genome and its molecular insights into genes involved in important horticultural traits.</title>
        <authorList>
            <person name="Chen B."/>
            <person name="Wang J.Y."/>
            <person name="Zheng P.J."/>
            <person name="Li K.L."/>
            <person name="Liang Y.M."/>
            <person name="Chen X.F."/>
            <person name="Zhang C."/>
            <person name="Zhao X."/>
            <person name="He X."/>
            <person name="Zhang G.Q."/>
            <person name="Liu Z.J."/>
            <person name="Xu Q."/>
        </authorList>
    </citation>
    <scope>NUCLEOTIDE SEQUENCE [LARGE SCALE GENOMIC DNA]</scope>
    <source>
        <strain evidence="7">GZMU011</strain>
    </source>
</reference>
<dbReference type="Gene3D" id="1.20.1280.170">
    <property type="entry name" value="Exocyst complex component Exo70"/>
    <property type="match status" value="1"/>
</dbReference>
<accession>A0ABD0UTD8</accession>
<keyword evidence="4" id="KW-0653">Protein transport</keyword>
<dbReference type="InterPro" id="IPR018788">
    <property type="entry name" value="Proteasome_assmbl_chp_3"/>
</dbReference>
<dbReference type="AlphaFoldDB" id="A0ABD0UTD8"/>
<evidence type="ECO:0000313" key="8">
    <source>
        <dbReference type="Proteomes" id="UP001552299"/>
    </source>
</evidence>
<gene>
    <name evidence="7" type="ORF">M5K25_017006</name>
</gene>
<comment type="caution">
    <text evidence="7">The sequence shown here is derived from an EMBL/GenBank/DDBJ whole genome shotgun (WGS) entry which is preliminary data.</text>
</comment>
<evidence type="ECO:0000259" key="6">
    <source>
        <dbReference type="Pfam" id="PF03081"/>
    </source>
</evidence>
<evidence type="ECO:0000256" key="5">
    <source>
        <dbReference type="SAM" id="Phobius"/>
    </source>
</evidence>
<dbReference type="InterPro" id="IPR046364">
    <property type="entry name" value="Exo70_C"/>
</dbReference>
<evidence type="ECO:0000256" key="1">
    <source>
        <dbReference type="ARBA" id="ARBA00006756"/>
    </source>
</evidence>
<feature type="domain" description="Exocyst complex subunit Exo70 C-terminal" evidence="6">
    <location>
        <begin position="45"/>
        <end position="151"/>
    </location>
</feature>
<keyword evidence="5" id="KW-1133">Transmembrane helix</keyword>
<comment type="similarity">
    <text evidence="1 4">Belongs to the EXO70 family.</text>
</comment>
<evidence type="ECO:0000313" key="7">
    <source>
        <dbReference type="EMBL" id="KAL0913541.1"/>
    </source>
</evidence>
<protein>
    <recommendedName>
        <fullName evidence="4">Exocyst subunit Exo70 family protein</fullName>
    </recommendedName>
</protein>
<dbReference type="SUPFAM" id="SSF74788">
    <property type="entry name" value="Cullin repeat-like"/>
    <property type="match status" value="1"/>
</dbReference>
<keyword evidence="8" id="KW-1185">Reference proteome</keyword>
<dbReference type="InterPro" id="IPR004140">
    <property type="entry name" value="Exo70"/>
</dbReference>
<dbReference type="Pfam" id="PF03081">
    <property type="entry name" value="Exo70_C"/>
    <property type="match status" value="1"/>
</dbReference>
<keyword evidence="3 4" id="KW-0268">Exocytosis</keyword>
<dbReference type="GO" id="GO:0015031">
    <property type="term" value="P:protein transport"/>
    <property type="evidence" value="ECO:0007669"/>
    <property type="project" value="UniProtKB-KW"/>
</dbReference>
<keyword evidence="2 4" id="KW-0813">Transport</keyword>
<sequence>MTTVMETVSTSSLTTPFPVGYKKTTLEIKGNKTDVVVCRYDDYFMDRCFVEVTTNNVLMLFSFGDVIAKSKGSSEKLFVLLDMYEIMRELHSEIETIFEGKTCSEMRDATHNLLRCLVQTAQKTFGDLKEVVEEDVTKTGVMDGTVHPLTRKEEGFASDPTFSVSVIFGKRDEVRLLNFFKFGIFIGSYVFMILISKNYKISLYMMQPLLDACGRQLIEHISSCGSSRPLVLTLGLKEHSPWRNSSF</sequence>
<feature type="transmembrane region" description="Helical" evidence="5">
    <location>
        <begin position="176"/>
        <end position="196"/>
    </location>
</feature>
<evidence type="ECO:0000256" key="4">
    <source>
        <dbReference type="RuleBase" id="RU365026"/>
    </source>
</evidence>
<evidence type="ECO:0000256" key="3">
    <source>
        <dbReference type="ARBA" id="ARBA00022483"/>
    </source>
</evidence>
<proteinExistence type="inferred from homology"/>
<comment type="function">
    <text evidence="4">Component of the exocyst complex.</text>
</comment>
<name>A0ABD0UTD8_DENTH</name>
<dbReference type="Proteomes" id="UP001552299">
    <property type="component" value="Unassembled WGS sequence"/>
</dbReference>